<evidence type="ECO:0000256" key="1">
    <source>
        <dbReference type="SAM" id="MobiDB-lite"/>
    </source>
</evidence>
<feature type="region of interest" description="Disordered" evidence="1">
    <location>
        <begin position="1"/>
        <end position="41"/>
    </location>
</feature>
<reference evidence="2 3" key="1">
    <citation type="submission" date="2024-02" db="EMBL/GenBank/DDBJ databases">
        <title>Lysinimicrobium sediminis NBRC 112286.</title>
        <authorList>
            <person name="Ichikawa N."/>
            <person name="Katano-Makiyama Y."/>
            <person name="Hidaka K."/>
        </authorList>
    </citation>
    <scope>NUCLEOTIDE SEQUENCE [LARGE SCALE GENOMIC DNA]</scope>
    <source>
        <strain evidence="2 3">NBRC 112286</strain>
    </source>
</reference>
<organism evidence="2 3">
    <name type="scientific">Demequina sediminis</name>
    <dbReference type="NCBI Taxonomy" id="1930058"/>
    <lineage>
        <taxon>Bacteria</taxon>
        <taxon>Bacillati</taxon>
        <taxon>Actinomycetota</taxon>
        <taxon>Actinomycetes</taxon>
        <taxon>Micrococcales</taxon>
        <taxon>Demequinaceae</taxon>
        <taxon>Demequina</taxon>
    </lineage>
</organism>
<dbReference type="RefSeq" id="WP_286215807.1">
    <property type="nucleotide sequence ID" value="NZ_AP027736.1"/>
</dbReference>
<evidence type="ECO:0000313" key="3">
    <source>
        <dbReference type="Proteomes" id="UP001426770"/>
    </source>
</evidence>
<accession>A0ABP9WFI9</accession>
<evidence type="ECO:0000313" key="2">
    <source>
        <dbReference type="EMBL" id="GAA5517768.1"/>
    </source>
</evidence>
<dbReference type="Proteomes" id="UP001426770">
    <property type="component" value="Unassembled WGS sequence"/>
</dbReference>
<dbReference type="EMBL" id="BAABRR010000001">
    <property type="protein sequence ID" value="GAA5517768.1"/>
    <property type="molecule type" value="Genomic_DNA"/>
</dbReference>
<gene>
    <name evidence="2" type="ORF">Lsed01_00178</name>
</gene>
<proteinExistence type="predicted"/>
<protein>
    <submittedName>
        <fullName evidence="2">Uncharacterized protein</fullName>
    </submittedName>
</protein>
<keyword evidence="3" id="KW-1185">Reference proteome</keyword>
<comment type="caution">
    <text evidence="2">The sequence shown here is derived from an EMBL/GenBank/DDBJ whole genome shotgun (WGS) entry which is preliminary data.</text>
</comment>
<sequence>MARVRRAAFDPTGLPPEVAAGPTHPAWGGTGDPDDHGARSRWQDAGREWSRAALGNLNGWMTLLPRDVRLEQSARGRARRMGALED</sequence>
<name>A0ABP9WFI9_9MICO</name>